<dbReference type="Proteomes" id="UP000240988">
    <property type="component" value="Unassembled WGS sequence"/>
</dbReference>
<dbReference type="AlphaFoldDB" id="A0A2U3NQA7"/>
<dbReference type="EMBL" id="FUFA01000002">
    <property type="protein sequence ID" value="SPM33692.1"/>
    <property type="molecule type" value="Genomic_DNA"/>
</dbReference>
<accession>A0A2U3NQA7</accession>
<name>A0A2U3NQA7_9MYCO</name>
<protein>
    <submittedName>
        <fullName evidence="1">Uncharacterized protein</fullName>
    </submittedName>
</protein>
<feature type="non-terminal residue" evidence="1">
    <location>
        <position position="1"/>
    </location>
</feature>
<reference evidence="1 2" key="1">
    <citation type="submission" date="2017-01" db="EMBL/GenBank/DDBJ databases">
        <authorList>
            <consortium name="Urmite Genomes"/>
        </authorList>
    </citation>
    <scope>NUCLEOTIDE SEQUENCE [LARGE SCALE GENOMIC DNA]</scope>
    <source>
        <strain evidence="1 2">AB57</strain>
    </source>
</reference>
<evidence type="ECO:0000313" key="2">
    <source>
        <dbReference type="Proteomes" id="UP000240988"/>
    </source>
</evidence>
<sequence length="340" mass="37599">VPVDYGAHSPLLAEVFLDTYLPRSDAATFVPEATDCGPELPNDLLLGLHRVGDTFLKTPEDVVPLVPPRRHAMRGELDIILDFDFDEDPLPAVLAERLRDTAYEILALLNIHLRDFLVPAMPFQIRKLTDDGHADVKFIRTIAVQDRVELGVDLLALSMGDIASFLYGSINSAKFRTALELYAAHFNERQMRVRFLLLVIAMEALADESPKDQPALGLVERWIAELNEEKAKHGKSSGGYRSLDSLGGQLNSLRSKSIGAQIGDLFAEVPGLTEAGLADMKKRAKAVYNKRSKLVHDGYVPPAELPDLEKEARTLVETLFRAAIARSERPPGLKTVRSKS</sequence>
<evidence type="ECO:0000313" key="1">
    <source>
        <dbReference type="EMBL" id="SPM33692.1"/>
    </source>
</evidence>
<gene>
    <name evidence="1" type="ORF">MRAB57_1496</name>
</gene>
<organism evidence="1 2">
    <name type="scientific">Mycobacterium rhizamassiliense</name>
    <dbReference type="NCBI Taxonomy" id="1841860"/>
    <lineage>
        <taxon>Bacteria</taxon>
        <taxon>Bacillati</taxon>
        <taxon>Actinomycetota</taxon>
        <taxon>Actinomycetes</taxon>
        <taxon>Mycobacteriales</taxon>
        <taxon>Mycobacteriaceae</taxon>
        <taxon>Mycobacterium</taxon>
    </lineage>
</organism>
<keyword evidence="2" id="KW-1185">Reference proteome</keyword>
<proteinExistence type="predicted"/>